<reference evidence="1 2" key="1">
    <citation type="submission" date="2018-02" db="EMBL/GenBank/DDBJ databases">
        <title>Acinetobacter baumanii whole genome sequence.</title>
        <authorList>
            <person name="Qasim Z.J."/>
        </authorList>
    </citation>
    <scope>NUCLEOTIDE SEQUENCE [LARGE SCALE GENOMIC DNA]</scope>
    <source>
        <strain evidence="1 2">ZQ8</strain>
    </source>
</reference>
<proteinExistence type="predicted"/>
<gene>
    <name evidence="1" type="ORF">CV954_001210</name>
</gene>
<sequence>MAFHANCDIDILKLDKIFAEEVILFHTLPLQAAKESLGKNFSINLIENSLLRKIKEIYEHVSDVLNSEIKNNLDAYYEYILEKVKTDYMIKISN</sequence>
<dbReference type="EMBL" id="PHJU02000005">
    <property type="protein sequence ID" value="PQL85322.1"/>
    <property type="molecule type" value="Genomic_DNA"/>
</dbReference>
<comment type="caution">
    <text evidence="1">The sequence shown here is derived from an EMBL/GenBank/DDBJ whole genome shotgun (WGS) entry which is preliminary data.</text>
</comment>
<accession>A0AA45B903</accession>
<evidence type="ECO:0000313" key="1">
    <source>
        <dbReference type="EMBL" id="PQL85322.1"/>
    </source>
</evidence>
<dbReference type="AlphaFoldDB" id="A0AA45B903"/>
<name>A0AA45B903_ACIBA</name>
<organism evidence="1 2">
    <name type="scientific">Acinetobacter baumannii</name>
    <dbReference type="NCBI Taxonomy" id="470"/>
    <lineage>
        <taxon>Bacteria</taxon>
        <taxon>Pseudomonadati</taxon>
        <taxon>Pseudomonadota</taxon>
        <taxon>Gammaproteobacteria</taxon>
        <taxon>Moraxellales</taxon>
        <taxon>Moraxellaceae</taxon>
        <taxon>Acinetobacter</taxon>
        <taxon>Acinetobacter calcoaceticus/baumannii complex</taxon>
    </lineage>
</organism>
<evidence type="ECO:0000313" key="2">
    <source>
        <dbReference type="Proteomes" id="UP000233757"/>
    </source>
</evidence>
<dbReference type="RefSeq" id="WP_000863958.1">
    <property type="nucleotide sequence ID" value="NZ_PHJU02000005.1"/>
</dbReference>
<protein>
    <submittedName>
        <fullName evidence="1">Uncharacterized protein</fullName>
    </submittedName>
</protein>
<dbReference type="Proteomes" id="UP000233757">
    <property type="component" value="Unassembled WGS sequence"/>
</dbReference>